<gene>
    <name evidence="1" type="ORF">rsdtw13_08580</name>
</gene>
<evidence type="ECO:0000313" key="2">
    <source>
        <dbReference type="Proteomes" id="UP001058074"/>
    </source>
</evidence>
<dbReference type="EMBL" id="BROD01000001">
    <property type="protein sequence ID" value="GKX65600.1"/>
    <property type="molecule type" value="Genomic_DNA"/>
</dbReference>
<evidence type="ECO:0000313" key="1">
    <source>
        <dbReference type="EMBL" id="GKX65600.1"/>
    </source>
</evidence>
<comment type="caution">
    <text evidence="1">The sequence shown here is derived from an EMBL/GenBank/DDBJ whole genome shotgun (WGS) entry which is preliminary data.</text>
</comment>
<keyword evidence="2" id="KW-1185">Reference proteome</keyword>
<dbReference type="Proteomes" id="UP001058074">
    <property type="component" value="Unassembled WGS sequence"/>
</dbReference>
<sequence length="953" mass="105535">MGKYDIDWNLYADISRRAAAEGAVLLKNDNKALPIKKGETASVFGRIQLDYYKSGTGSGGMVNTRYVVGILDALKNCKDIYINKDLLGIYEEWVKEHPCNRGIHWGEEPWSQEEMPLTDEVVSNAALNSDLAVVIIGRTAGEDKDSSAEKGSYLLTDLEEDMLQKVCKAFKRVAVVLNVGNIIDMKWVDTYNPAAVLYAWHGGQEGGNSVLDVLTGEVTPCGKLSDTIAYNIEDYPSTAYFGDKKRNFYAEDIFVGYRYFETVAKDKVMYPFGFGLSYTTFKTENILFQVPKFDGQESDCQLKHDKSGIVNILVKVTNTGDVKGKEVVQAYLSAPQGKLGKPSRELKAFGKTKELAPGSNETIELSISVKDIASYDDSGVTGHKSCYVLEAGKYEFYVGTDVRNAALSGVLEIAELIVVEELEEAVAPKIAYERLHANETVAGVELVNEATPLRTIDLQKRIIDGRPEEIPYTGDKGYKLGDVFDNKISLDEFLAQLSDEDLIHMSRGEGMSSPKVTPGTAGAFGGVTDNLHGFGIPVGCCADGPSGIRMDCGTYAFSMPNGTCLACSFNTELVKELYVMEGKELRKNRVDTLLGPGLNIHRNPLNGRNFEYFSEDPLLTGKMAVACLSGMHEFGVTGTIKHFAGNNQEFGRNESDSVISERALREIYLKGFEIAVKEGKARSVMSTYGALNGIWTAGNYDLLTTILRKEWGFKGIVMTDWWAKMNEDGEETAAHTNTQYMVRAQNDLYMVVENAAKNTGNDILEESFNNGVVTRGELIRNAANICYMLMNSPVMERFLGRMSEEEKAASENAQNEDNIAFDLAYQRIEDDTLLDLTGLKTGRGDTTMFALNFAKRGLYDISLKVKSHSGELAQMPVTISIDRSIVSMITINGTNGEWINVTRDLGVIFNQNCYLKIYFAQGGMEVDEIRISIREEIDLKKIMEDKTKEEDNE</sequence>
<proteinExistence type="predicted"/>
<organism evidence="1 2">
    <name type="scientific">Inconstantimicrobium mannanitabidum</name>
    <dbReference type="NCBI Taxonomy" id="1604901"/>
    <lineage>
        <taxon>Bacteria</taxon>
        <taxon>Bacillati</taxon>
        <taxon>Bacillota</taxon>
        <taxon>Clostridia</taxon>
        <taxon>Eubacteriales</taxon>
        <taxon>Clostridiaceae</taxon>
        <taxon>Inconstantimicrobium</taxon>
    </lineage>
</organism>
<reference evidence="1" key="1">
    <citation type="journal article" date="2025" name="Int. J. Syst. Evol. Microbiol.">
        <title>Inconstantimicrobium mannanitabidum sp. nov., a novel member of the family Clostridiaceae isolated from anoxic soil under the treatment of reductive soil disinfestation.</title>
        <authorList>
            <person name="Ueki A."/>
            <person name="Tonouchi A."/>
            <person name="Honma S."/>
            <person name="Kaku N."/>
            <person name="Ueki K."/>
        </authorList>
    </citation>
    <scope>NUCLEOTIDE SEQUENCE</scope>
    <source>
        <strain evidence="1">TW13</strain>
    </source>
</reference>
<protein>
    <submittedName>
        <fullName evidence="1">Uncharacterized protein</fullName>
    </submittedName>
</protein>
<name>A0ACB5R994_9CLOT</name>
<accession>A0ACB5R994</accession>